<dbReference type="AlphaFoldDB" id="A0A9P4P4X2"/>
<evidence type="ECO:0000313" key="2">
    <source>
        <dbReference type="Proteomes" id="UP000799764"/>
    </source>
</evidence>
<sequence length="190" mass="20991">MPSSIQKQNFSGCSIVLFAAPIPLHSRHLFLPFPTMVAAAVAHQAVLRFGVPYTSVSVEERGLYAFPANESVKEHSFPLRDARIAPELLPGTAGIDAQGFAFVKHKSALQDAQDWMAGDAVEKTYIPEIEQLACDATGRTRAVVMDASFRLKPANKQGMRDAARYRRQDIYDLCRQTIDTKDAVARVKLD</sequence>
<evidence type="ECO:0000313" key="1">
    <source>
        <dbReference type="EMBL" id="KAF2437506.1"/>
    </source>
</evidence>
<dbReference type="EMBL" id="MU001516">
    <property type="protein sequence ID" value="KAF2437506.1"/>
    <property type="molecule type" value="Genomic_DNA"/>
</dbReference>
<protein>
    <submittedName>
        <fullName evidence="1">Uncharacterized protein</fullName>
    </submittedName>
</protein>
<comment type="caution">
    <text evidence="1">The sequence shown here is derived from an EMBL/GenBank/DDBJ whole genome shotgun (WGS) entry which is preliminary data.</text>
</comment>
<gene>
    <name evidence="1" type="ORF">P171DRAFT_478144</name>
</gene>
<reference evidence="1" key="1">
    <citation type="journal article" date="2020" name="Stud. Mycol.">
        <title>101 Dothideomycetes genomes: a test case for predicting lifestyles and emergence of pathogens.</title>
        <authorList>
            <person name="Haridas S."/>
            <person name="Albert R."/>
            <person name="Binder M."/>
            <person name="Bloem J."/>
            <person name="Labutti K."/>
            <person name="Salamov A."/>
            <person name="Andreopoulos B."/>
            <person name="Baker S."/>
            <person name="Barry K."/>
            <person name="Bills G."/>
            <person name="Bluhm B."/>
            <person name="Cannon C."/>
            <person name="Castanera R."/>
            <person name="Culley D."/>
            <person name="Daum C."/>
            <person name="Ezra D."/>
            <person name="Gonzalez J."/>
            <person name="Henrissat B."/>
            <person name="Kuo A."/>
            <person name="Liang C."/>
            <person name="Lipzen A."/>
            <person name="Lutzoni F."/>
            <person name="Magnuson J."/>
            <person name="Mondo S."/>
            <person name="Nolan M."/>
            <person name="Ohm R."/>
            <person name="Pangilinan J."/>
            <person name="Park H.-J."/>
            <person name="Ramirez L."/>
            <person name="Alfaro M."/>
            <person name="Sun H."/>
            <person name="Tritt A."/>
            <person name="Yoshinaga Y."/>
            <person name="Zwiers L.-H."/>
            <person name="Turgeon B."/>
            <person name="Goodwin S."/>
            <person name="Spatafora J."/>
            <person name="Crous P."/>
            <person name="Grigoriev I."/>
        </authorList>
    </citation>
    <scope>NUCLEOTIDE SEQUENCE</scope>
    <source>
        <strain evidence="1">CBS 690.94</strain>
    </source>
</reference>
<dbReference type="OrthoDB" id="412788at2759"/>
<dbReference type="Proteomes" id="UP000799764">
    <property type="component" value="Unassembled WGS sequence"/>
</dbReference>
<name>A0A9P4P4X2_9PLEO</name>
<organism evidence="1 2">
    <name type="scientific">Karstenula rhodostoma CBS 690.94</name>
    <dbReference type="NCBI Taxonomy" id="1392251"/>
    <lineage>
        <taxon>Eukaryota</taxon>
        <taxon>Fungi</taxon>
        <taxon>Dikarya</taxon>
        <taxon>Ascomycota</taxon>
        <taxon>Pezizomycotina</taxon>
        <taxon>Dothideomycetes</taxon>
        <taxon>Pleosporomycetidae</taxon>
        <taxon>Pleosporales</taxon>
        <taxon>Massarineae</taxon>
        <taxon>Didymosphaeriaceae</taxon>
        <taxon>Karstenula</taxon>
    </lineage>
</organism>
<keyword evidence="2" id="KW-1185">Reference proteome</keyword>
<proteinExistence type="predicted"/>
<accession>A0A9P4P4X2</accession>